<keyword evidence="5" id="KW-0573">Peptidoglycan synthesis</keyword>
<gene>
    <name evidence="10" type="ORF">LQE99_07155</name>
</gene>
<keyword evidence="6" id="KW-0961">Cell wall biogenesis/degradation</keyword>
<evidence type="ECO:0000313" key="11">
    <source>
        <dbReference type="Proteomes" id="UP001202402"/>
    </source>
</evidence>
<dbReference type="PANTHER" id="PTHR21581">
    <property type="entry name" value="D-ALANYL-D-ALANINE CARBOXYPEPTIDASE"/>
    <property type="match status" value="1"/>
</dbReference>
<evidence type="ECO:0000259" key="9">
    <source>
        <dbReference type="Pfam" id="PF00768"/>
    </source>
</evidence>
<evidence type="ECO:0000256" key="2">
    <source>
        <dbReference type="ARBA" id="ARBA00022729"/>
    </source>
</evidence>
<name>A0ABS9R6W6_9FIRM</name>
<keyword evidence="4" id="KW-0133">Cell shape</keyword>
<dbReference type="GO" id="GO:0016787">
    <property type="term" value="F:hydrolase activity"/>
    <property type="evidence" value="ECO:0007669"/>
    <property type="project" value="UniProtKB-KW"/>
</dbReference>
<keyword evidence="2" id="KW-0732">Signal</keyword>
<sequence>MKIHKKRWYVVLVIIIALLIGDISFFIMGKFFPNKLNEGNTQLPTPSEQLITTQNNIKQGIKDIKLNSPYAILIDLEDQSILYEKNADKKIYPASLTKIMSCVVALDHINDLNQKVTITEKDLEGLAEANASVAGLQPGDKVTYEDLLYALVLPSGADAANVLANNLCGDMKSFVQEMNNKAKAYGMVNTHFMNATGLHDDNHYTTMQDLKQMMKHAWINTAFQKVLTTTKYEIPSIKLKFKSTLLLYGDSLSFDGGEIIGGKSGYTLEAECCLVSVAKMKDGHLYMFISAKAPGEPLSDHKHIDDAKHMYEQVSKSK</sequence>
<proteinExistence type="inferred from homology"/>
<comment type="similarity">
    <text evidence="1 7">Belongs to the peptidase S11 family.</text>
</comment>
<dbReference type="Gene3D" id="3.40.710.10">
    <property type="entry name" value="DD-peptidase/beta-lactamase superfamily"/>
    <property type="match status" value="1"/>
</dbReference>
<dbReference type="PANTHER" id="PTHR21581:SF26">
    <property type="entry name" value="D-ALANYL-D-ALANINE ENDOPEPTIDASE"/>
    <property type="match status" value="1"/>
</dbReference>
<evidence type="ECO:0000256" key="8">
    <source>
        <dbReference type="SAM" id="Phobius"/>
    </source>
</evidence>
<dbReference type="PRINTS" id="PR00725">
    <property type="entry name" value="DADACBPTASE1"/>
</dbReference>
<feature type="domain" description="Peptidase S11 D-alanyl-D-alanine carboxypeptidase A N-terminal" evidence="9">
    <location>
        <begin position="65"/>
        <end position="283"/>
    </location>
</feature>
<evidence type="ECO:0000256" key="6">
    <source>
        <dbReference type="ARBA" id="ARBA00023316"/>
    </source>
</evidence>
<reference evidence="10 11" key="1">
    <citation type="submission" date="2022-02" db="EMBL/GenBank/DDBJ databases">
        <title>Genome of Erysipelotrichaceae sp. nov. NSJ-176 isolated from human feces.</title>
        <authorList>
            <person name="Abdugheni R."/>
        </authorList>
    </citation>
    <scope>NUCLEOTIDE SEQUENCE [LARGE SCALE GENOMIC DNA]</scope>
    <source>
        <strain evidence="10 11">NSJ-176</strain>
    </source>
</reference>
<dbReference type="InterPro" id="IPR001967">
    <property type="entry name" value="Peptidase_S11_N"/>
</dbReference>
<keyword evidence="8" id="KW-0472">Membrane</keyword>
<evidence type="ECO:0000256" key="7">
    <source>
        <dbReference type="RuleBase" id="RU004016"/>
    </source>
</evidence>
<comment type="caution">
    <text evidence="10">The sequence shown here is derived from an EMBL/GenBank/DDBJ whole genome shotgun (WGS) entry which is preliminary data.</text>
</comment>
<keyword evidence="8" id="KW-0812">Transmembrane</keyword>
<keyword evidence="3 10" id="KW-0378">Hydrolase</keyword>
<accession>A0ABS9R6W6</accession>
<dbReference type="SUPFAM" id="SSF56601">
    <property type="entry name" value="beta-lactamase/transpeptidase-like"/>
    <property type="match status" value="1"/>
</dbReference>
<evidence type="ECO:0000313" key="10">
    <source>
        <dbReference type="EMBL" id="MCH4284908.1"/>
    </source>
</evidence>
<dbReference type="RefSeq" id="WP_240607422.1">
    <property type="nucleotide sequence ID" value="NZ_JAKVPQ010000004.1"/>
</dbReference>
<protein>
    <submittedName>
        <fullName evidence="10">Serine hydrolase</fullName>
    </submittedName>
</protein>
<keyword evidence="8" id="KW-1133">Transmembrane helix</keyword>
<dbReference type="InterPro" id="IPR012338">
    <property type="entry name" value="Beta-lactam/transpept-like"/>
</dbReference>
<evidence type="ECO:0000256" key="1">
    <source>
        <dbReference type="ARBA" id="ARBA00007164"/>
    </source>
</evidence>
<evidence type="ECO:0000256" key="4">
    <source>
        <dbReference type="ARBA" id="ARBA00022960"/>
    </source>
</evidence>
<evidence type="ECO:0000256" key="3">
    <source>
        <dbReference type="ARBA" id="ARBA00022801"/>
    </source>
</evidence>
<dbReference type="Pfam" id="PF00768">
    <property type="entry name" value="Peptidase_S11"/>
    <property type="match status" value="1"/>
</dbReference>
<keyword evidence="11" id="KW-1185">Reference proteome</keyword>
<evidence type="ECO:0000256" key="5">
    <source>
        <dbReference type="ARBA" id="ARBA00022984"/>
    </source>
</evidence>
<dbReference type="Proteomes" id="UP001202402">
    <property type="component" value="Unassembled WGS sequence"/>
</dbReference>
<dbReference type="EMBL" id="JAKVPQ010000004">
    <property type="protein sequence ID" value="MCH4284908.1"/>
    <property type="molecule type" value="Genomic_DNA"/>
</dbReference>
<organism evidence="10 11">
    <name type="scientific">Amedibacillus hominis</name>
    <dbReference type="NCBI Taxonomy" id="2897776"/>
    <lineage>
        <taxon>Bacteria</taxon>
        <taxon>Bacillati</taxon>
        <taxon>Bacillota</taxon>
        <taxon>Erysipelotrichia</taxon>
        <taxon>Erysipelotrichales</taxon>
        <taxon>Erysipelotrichaceae</taxon>
        <taxon>Amedibacillus</taxon>
    </lineage>
</organism>
<dbReference type="InterPro" id="IPR018044">
    <property type="entry name" value="Peptidase_S11"/>
</dbReference>
<feature type="transmembrane region" description="Helical" evidence="8">
    <location>
        <begin position="7"/>
        <end position="28"/>
    </location>
</feature>